<dbReference type="RefSeq" id="WP_107864897.1">
    <property type="nucleotide sequence ID" value="NZ_QAON01000003.1"/>
</dbReference>
<comment type="caution">
    <text evidence="2">The sequence shown here is derived from an EMBL/GenBank/DDBJ whole genome shotgun (WGS) entry which is preliminary data.</text>
</comment>
<feature type="region of interest" description="Disordered" evidence="1">
    <location>
        <begin position="20"/>
        <end position="56"/>
    </location>
</feature>
<dbReference type="EMBL" id="QAON01000003">
    <property type="protein sequence ID" value="PTQ90458.1"/>
    <property type="molecule type" value="Genomic_DNA"/>
</dbReference>
<proteinExistence type="predicted"/>
<reference evidence="2 3" key="1">
    <citation type="submission" date="2018-04" db="EMBL/GenBank/DDBJ databases">
        <title>Genomic Encyclopedia of Archaeal and Bacterial Type Strains, Phase II (KMG-II): from individual species to whole genera.</title>
        <authorList>
            <person name="Goeker M."/>
        </authorList>
    </citation>
    <scope>NUCLEOTIDE SEQUENCE [LARGE SCALE GENOMIC DNA]</scope>
    <source>
        <strain evidence="2 3">DSM 5822</strain>
    </source>
</reference>
<dbReference type="PROSITE" id="PS51257">
    <property type="entry name" value="PROKAR_LIPOPROTEIN"/>
    <property type="match status" value="1"/>
</dbReference>
<protein>
    <submittedName>
        <fullName evidence="2">Uncharacterized protein</fullName>
    </submittedName>
</protein>
<name>A0A2T5J231_9GAMM</name>
<evidence type="ECO:0000313" key="3">
    <source>
        <dbReference type="Proteomes" id="UP000244223"/>
    </source>
</evidence>
<dbReference type="AlphaFoldDB" id="A0A2T5J231"/>
<accession>A0A2T5J231</accession>
<gene>
    <name evidence="2" type="ORF">C8N29_103211</name>
</gene>
<organism evidence="2 3">
    <name type="scientific">Agitococcus lubricus</name>
    <dbReference type="NCBI Taxonomy" id="1077255"/>
    <lineage>
        <taxon>Bacteria</taxon>
        <taxon>Pseudomonadati</taxon>
        <taxon>Pseudomonadota</taxon>
        <taxon>Gammaproteobacteria</taxon>
        <taxon>Moraxellales</taxon>
        <taxon>Moraxellaceae</taxon>
        <taxon>Agitococcus</taxon>
    </lineage>
</organism>
<feature type="compositionally biased region" description="Polar residues" evidence="1">
    <location>
        <begin position="28"/>
        <end position="50"/>
    </location>
</feature>
<sequence>MKKILLLCVLGGLLAACNDNDSEPMTKGNVTKPAQDSFTTTVQAQATSSPEDTEPVDIEAIALSSAEDTEPVSIQ</sequence>
<evidence type="ECO:0000313" key="2">
    <source>
        <dbReference type="EMBL" id="PTQ90458.1"/>
    </source>
</evidence>
<dbReference type="Proteomes" id="UP000244223">
    <property type="component" value="Unassembled WGS sequence"/>
</dbReference>
<evidence type="ECO:0000256" key="1">
    <source>
        <dbReference type="SAM" id="MobiDB-lite"/>
    </source>
</evidence>
<keyword evidence="3" id="KW-1185">Reference proteome</keyword>